<dbReference type="Proteomes" id="UP000092462">
    <property type="component" value="Unassembled WGS sequence"/>
</dbReference>
<reference evidence="1" key="1">
    <citation type="submission" date="2022-08" db="UniProtKB">
        <authorList>
            <consortium name="EnsemblMetazoa"/>
        </authorList>
    </citation>
    <scope>IDENTIFICATION</scope>
    <source>
        <strain evidence="1">Israel</strain>
    </source>
</reference>
<keyword evidence="2" id="KW-1185">Reference proteome</keyword>
<dbReference type="SUPFAM" id="SSF52266">
    <property type="entry name" value="SGNH hydrolase"/>
    <property type="match status" value="1"/>
</dbReference>
<dbReference type="EnsemblMetazoa" id="PPAI005975-RA">
    <property type="protein sequence ID" value="PPAI005975-PA"/>
    <property type="gene ID" value="PPAI005975"/>
</dbReference>
<dbReference type="InterPro" id="IPR001087">
    <property type="entry name" value="GDSL"/>
</dbReference>
<dbReference type="InterPro" id="IPR035547">
    <property type="entry name" value="Phospholipase_B"/>
</dbReference>
<dbReference type="GO" id="GO:0006644">
    <property type="term" value="P:phospholipid metabolic process"/>
    <property type="evidence" value="ECO:0007669"/>
    <property type="project" value="TreeGrafter"/>
</dbReference>
<dbReference type="PANTHER" id="PTHR21325:SF31">
    <property type="entry name" value="GH22081P-RELATED"/>
    <property type="match status" value="1"/>
</dbReference>
<dbReference type="EMBL" id="AJVK01032072">
    <property type="status" value="NOT_ANNOTATED_CDS"/>
    <property type="molecule type" value="Genomic_DNA"/>
</dbReference>
<dbReference type="Pfam" id="PF00657">
    <property type="entry name" value="Lipase_GDSL"/>
    <property type="match status" value="1"/>
</dbReference>
<dbReference type="PANTHER" id="PTHR21325">
    <property type="entry name" value="PHOSPHOLIPASE B, PLB1"/>
    <property type="match status" value="1"/>
</dbReference>
<dbReference type="GO" id="GO:0004620">
    <property type="term" value="F:phospholipase activity"/>
    <property type="evidence" value="ECO:0007669"/>
    <property type="project" value="InterPro"/>
</dbReference>
<evidence type="ECO:0000313" key="1">
    <source>
        <dbReference type="EnsemblMetazoa" id="PPAI005975-PA"/>
    </source>
</evidence>
<dbReference type="InterPro" id="IPR038885">
    <property type="entry name" value="PLB1"/>
</dbReference>
<proteinExistence type="predicted"/>
<protein>
    <submittedName>
        <fullName evidence="1">Uncharacterized protein</fullName>
    </submittedName>
</protein>
<organism evidence="1 2">
    <name type="scientific">Phlebotomus papatasi</name>
    <name type="common">Sandfly</name>
    <dbReference type="NCBI Taxonomy" id="29031"/>
    <lineage>
        <taxon>Eukaryota</taxon>
        <taxon>Metazoa</taxon>
        <taxon>Ecdysozoa</taxon>
        <taxon>Arthropoda</taxon>
        <taxon>Hexapoda</taxon>
        <taxon>Insecta</taxon>
        <taxon>Pterygota</taxon>
        <taxon>Neoptera</taxon>
        <taxon>Endopterygota</taxon>
        <taxon>Diptera</taxon>
        <taxon>Nematocera</taxon>
        <taxon>Psychodoidea</taxon>
        <taxon>Psychodidae</taxon>
        <taxon>Phlebotomus</taxon>
        <taxon>Phlebotomus</taxon>
    </lineage>
</organism>
<dbReference type="CDD" id="cd01824">
    <property type="entry name" value="Phospholipase_B_like"/>
    <property type="match status" value="1"/>
</dbReference>
<sequence length="230" mass="26024">LKSFECFFWEKKTVQRQVGIDQKFPCDTQGPGRRSAQVPQSVHQLRPGDIDIIGAIGDSLTAGLGLFATNVLEVFSENRGAQMTIGGQGTWRQFLTIPNILKEFNPNLYGYTESNSLSTHRSSRFNVAEGGAMSRDTPHQARNLVLRMKNDPNVDIKNHWKFVTYFIGGNDFCLDMCYDAPEKIVDNHDRELTDVLRTLRDNLPRTMVSIISAPCELLTRLLTEIRMITD</sequence>
<dbReference type="InterPro" id="IPR036514">
    <property type="entry name" value="SGNH_hydro_sf"/>
</dbReference>
<dbReference type="VEuPathDB" id="VectorBase:PPAPM1_000425"/>
<accession>A0A1B0DDK4</accession>
<dbReference type="Gene3D" id="3.40.50.1110">
    <property type="entry name" value="SGNH hydrolase"/>
    <property type="match status" value="1"/>
</dbReference>
<evidence type="ECO:0000313" key="2">
    <source>
        <dbReference type="Proteomes" id="UP000092462"/>
    </source>
</evidence>
<name>A0A1B0DDK4_PHLPP</name>
<dbReference type="AlphaFoldDB" id="A0A1B0DDK4"/>
<dbReference type="VEuPathDB" id="VectorBase:PPAI005975"/>